<dbReference type="SUPFAM" id="SSF47598">
    <property type="entry name" value="Ribbon-helix-helix"/>
    <property type="match status" value="1"/>
</dbReference>
<keyword evidence="4" id="KW-1185">Reference proteome</keyword>
<dbReference type="EMBL" id="JAYGHY010000017">
    <property type="protein sequence ID" value="MEA5442375.1"/>
    <property type="molecule type" value="Genomic_DNA"/>
</dbReference>
<reference evidence="3 4" key="1">
    <citation type="submission" date="2023-12" db="EMBL/GenBank/DDBJ databases">
        <title>Baltic Sea Cyanobacteria.</title>
        <authorList>
            <person name="Delbaje E."/>
            <person name="Fewer D.P."/>
            <person name="Shishido T.K."/>
        </authorList>
    </citation>
    <scope>NUCLEOTIDE SEQUENCE [LARGE SCALE GENOMIC DNA]</scope>
    <source>
        <strain evidence="3 4">UHCC 0281</strain>
    </source>
</reference>
<name>A0ABU5SV26_9CYAN</name>
<feature type="region of interest" description="Disordered" evidence="1">
    <location>
        <begin position="62"/>
        <end position="81"/>
    </location>
</feature>
<dbReference type="InterPro" id="IPR053853">
    <property type="entry name" value="FitA-like_RHH"/>
</dbReference>
<gene>
    <name evidence="3" type="ORF">VB739_07410</name>
</gene>
<dbReference type="Pfam" id="PF22513">
    <property type="entry name" value="FitA-like_RHH"/>
    <property type="match status" value="1"/>
</dbReference>
<dbReference type="RefSeq" id="WP_323356451.1">
    <property type="nucleotide sequence ID" value="NZ_JAYGHY010000017.1"/>
</dbReference>
<feature type="domain" description="Antitoxin FitA-like ribbon-helix-helix" evidence="2">
    <location>
        <begin position="2"/>
        <end position="38"/>
    </location>
</feature>
<sequence>MPSLQIRDLPDPLHRLLQRRASAQKRSLSQQALADLEAIVGGDSRQRRQLALERIAQRWQQRPALQWEESPESLIRSDRER</sequence>
<organism evidence="3 4">
    <name type="scientific">Cyanobium gracile UHCC 0281</name>
    <dbReference type="NCBI Taxonomy" id="3110309"/>
    <lineage>
        <taxon>Bacteria</taxon>
        <taxon>Bacillati</taxon>
        <taxon>Cyanobacteriota</taxon>
        <taxon>Cyanophyceae</taxon>
        <taxon>Synechococcales</taxon>
        <taxon>Prochlorococcaceae</taxon>
        <taxon>Cyanobium</taxon>
    </lineage>
</organism>
<accession>A0ABU5SV26</accession>
<evidence type="ECO:0000313" key="3">
    <source>
        <dbReference type="EMBL" id="MEA5442375.1"/>
    </source>
</evidence>
<evidence type="ECO:0000256" key="1">
    <source>
        <dbReference type="SAM" id="MobiDB-lite"/>
    </source>
</evidence>
<dbReference type="Proteomes" id="UP001302329">
    <property type="component" value="Unassembled WGS sequence"/>
</dbReference>
<proteinExistence type="predicted"/>
<evidence type="ECO:0000313" key="4">
    <source>
        <dbReference type="Proteomes" id="UP001302329"/>
    </source>
</evidence>
<protein>
    <recommendedName>
        <fullName evidence="2">Antitoxin FitA-like ribbon-helix-helix domain-containing protein</fullName>
    </recommendedName>
</protein>
<evidence type="ECO:0000259" key="2">
    <source>
        <dbReference type="Pfam" id="PF22513"/>
    </source>
</evidence>
<dbReference type="InterPro" id="IPR010985">
    <property type="entry name" value="Ribbon_hlx_hlx"/>
</dbReference>
<comment type="caution">
    <text evidence="3">The sequence shown here is derived from an EMBL/GenBank/DDBJ whole genome shotgun (WGS) entry which is preliminary data.</text>
</comment>